<dbReference type="GO" id="GO:0032259">
    <property type="term" value="P:methylation"/>
    <property type="evidence" value="ECO:0007669"/>
    <property type="project" value="UniProtKB-KW"/>
</dbReference>
<feature type="binding site" evidence="1">
    <location>
        <position position="28"/>
    </location>
    <ligand>
        <name>Zn(2+)</name>
        <dbReference type="ChEBI" id="CHEBI:29105"/>
    </ligand>
</feature>
<accession>A0A5D0D082</accession>
<evidence type="ECO:0000259" key="3">
    <source>
        <dbReference type="Pfam" id="PF13649"/>
    </source>
</evidence>
<dbReference type="GO" id="GO:0046872">
    <property type="term" value="F:metal ion binding"/>
    <property type="evidence" value="ECO:0007669"/>
    <property type="project" value="UniProtKB-KW"/>
</dbReference>
<feature type="binding site" evidence="1">
    <location>
        <position position="45"/>
    </location>
    <ligand>
        <name>Zn(2+)</name>
        <dbReference type="ChEBI" id="CHEBI:29105"/>
    </ligand>
</feature>
<dbReference type="Gene3D" id="3.40.50.150">
    <property type="entry name" value="Vaccinia Virus protein VP39"/>
    <property type="match status" value="1"/>
</dbReference>
<dbReference type="OrthoDB" id="5522265at2"/>
<feature type="binding site" evidence="1">
    <location>
        <position position="31"/>
    </location>
    <ligand>
        <name>Zn(2+)</name>
        <dbReference type="ChEBI" id="CHEBI:29105"/>
    </ligand>
</feature>
<dbReference type="InterPro" id="IPR029063">
    <property type="entry name" value="SAM-dependent_MTases_sf"/>
</dbReference>
<dbReference type="Proteomes" id="UP000325218">
    <property type="component" value="Unassembled WGS sequence"/>
</dbReference>
<keyword evidence="2" id="KW-0949">S-adenosyl-L-methionine</keyword>
<feature type="binding site" evidence="2">
    <location>
        <position position="210"/>
    </location>
    <ligand>
        <name>S-adenosyl-L-methionine</name>
        <dbReference type="ChEBI" id="CHEBI:59789"/>
    </ligand>
</feature>
<dbReference type="EMBL" id="VSDO01000001">
    <property type="protein sequence ID" value="TYA14225.1"/>
    <property type="molecule type" value="Genomic_DNA"/>
</dbReference>
<evidence type="ECO:0000256" key="2">
    <source>
        <dbReference type="PIRSR" id="PIRSR018249-2"/>
    </source>
</evidence>
<protein>
    <submittedName>
        <fullName evidence="5">Methyltransferase domain-containing protein</fullName>
    </submittedName>
</protein>
<comment type="caution">
    <text evidence="5">The sequence shown here is derived from an EMBL/GenBank/DDBJ whole genome shotgun (WGS) entry which is preliminary data.</text>
</comment>
<reference evidence="5 6" key="1">
    <citation type="submission" date="2019-08" db="EMBL/GenBank/DDBJ databases">
        <title>Genome sequencing of Paenibacillus faecis DSM 23593(T).</title>
        <authorList>
            <person name="Kook J.-K."/>
            <person name="Park S.-N."/>
            <person name="Lim Y.K."/>
        </authorList>
    </citation>
    <scope>NUCLEOTIDE SEQUENCE [LARGE SCALE GENOMIC DNA]</scope>
    <source>
        <strain evidence="5 6">DSM 23593</strain>
    </source>
</reference>
<dbReference type="SUPFAM" id="SSF53335">
    <property type="entry name" value="S-adenosyl-L-methionine-dependent methyltransferases"/>
    <property type="match status" value="1"/>
</dbReference>
<dbReference type="InterPro" id="IPR048647">
    <property type="entry name" value="RlmA_N"/>
</dbReference>
<dbReference type="AlphaFoldDB" id="A0A5D0D082"/>
<dbReference type="InterPro" id="IPR041698">
    <property type="entry name" value="Methyltransf_25"/>
</dbReference>
<keyword evidence="5" id="KW-0808">Transferase</keyword>
<evidence type="ECO:0000313" key="5">
    <source>
        <dbReference type="EMBL" id="TYA14225.1"/>
    </source>
</evidence>
<keyword evidence="6" id="KW-1185">Reference proteome</keyword>
<dbReference type="CDD" id="cd02440">
    <property type="entry name" value="AdoMet_MTases"/>
    <property type="match status" value="1"/>
</dbReference>
<feature type="binding site" evidence="2">
    <location>
        <position position="87"/>
    </location>
    <ligand>
        <name>S-adenosyl-L-methionine</name>
        <dbReference type="ChEBI" id="CHEBI:59789"/>
    </ligand>
</feature>
<organism evidence="5 6">
    <name type="scientific">Paenibacillus faecis</name>
    <dbReference type="NCBI Taxonomy" id="862114"/>
    <lineage>
        <taxon>Bacteria</taxon>
        <taxon>Bacillati</taxon>
        <taxon>Bacillota</taxon>
        <taxon>Bacilli</taxon>
        <taxon>Bacillales</taxon>
        <taxon>Paenibacillaceae</taxon>
        <taxon>Paenibacillus</taxon>
    </lineage>
</organism>
<keyword evidence="5" id="KW-0489">Methyltransferase</keyword>
<dbReference type="PIRSF" id="PIRSF018249">
    <property type="entry name" value="MyrA_prd"/>
    <property type="match status" value="1"/>
</dbReference>
<sequence length="301" mass="33222">MGCIYVSPSQKQELAAGRLSGQVSLLRCPVCREPLHVAGGKSLICQQKHTFDISKYGYVNFLRKPIETKYGNALFTSRAEVSRSGWFAPLTGRISAMLLETLPNQRRGLSLLDAGCGEGSHLAAIAEQISALSDQQVTGVGLDISKEGIALAAKRHSGLTWFVANLAESPLSDRSFDGVLNILSPSNYGEFHRVLTQGGLLVKVIPGPDYLRELRELLHPGSRKESSLEAETRHRLQNLFRLEESSRLTYRREVQPPLLEHLIAMTPLSWGADSEARRKAAKLDRLTVTVDLILLIGRKRS</sequence>
<dbReference type="Pfam" id="PF21302">
    <property type="entry name" value="Zn_ribbon_RlmA"/>
    <property type="match status" value="1"/>
</dbReference>
<feature type="binding site" evidence="2">
    <location>
        <begin position="118"/>
        <end position="119"/>
    </location>
    <ligand>
        <name>S-adenosyl-L-methionine</name>
        <dbReference type="ChEBI" id="CHEBI:59789"/>
    </ligand>
</feature>
<keyword evidence="1" id="KW-0479">Metal-binding</keyword>
<dbReference type="InterPro" id="IPR016718">
    <property type="entry name" value="rRNA_m1G-MeTrfase_A_prd"/>
</dbReference>
<gene>
    <name evidence="5" type="ORF">FRY98_00625</name>
</gene>
<evidence type="ECO:0000256" key="1">
    <source>
        <dbReference type="PIRSR" id="PIRSR018249-1"/>
    </source>
</evidence>
<keyword evidence="1" id="KW-0862">Zinc</keyword>
<feature type="domain" description="Methyltransferase" evidence="3">
    <location>
        <begin position="112"/>
        <end position="199"/>
    </location>
</feature>
<dbReference type="Pfam" id="PF13649">
    <property type="entry name" value="Methyltransf_25"/>
    <property type="match status" value="1"/>
</dbReference>
<name>A0A5D0D082_9BACL</name>
<evidence type="ECO:0000259" key="4">
    <source>
        <dbReference type="Pfam" id="PF21302"/>
    </source>
</evidence>
<feature type="domain" description="23S rRNA (guanine(745)-N(1))-methyltransferase N-terminal" evidence="4">
    <location>
        <begin position="27"/>
        <end position="67"/>
    </location>
</feature>
<dbReference type="GO" id="GO:0008168">
    <property type="term" value="F:methyltransferase activity"/>
    <property type="evidence" value="ECO:0007669"/>
    <property type="project" value="UniProtKB-KW"/>
</dbReference>
<evidence type="ECO:0000313" key="6">
    <source>
        <dbReference type="Proteomes" id="UP000325218"/>
    </source>
</evidence>
<feature type="binding site" evidence="1">
    <location>
        <position position="49"/>
    </location>
    <ligand>
        <name>Zn(2+)</name>
        <dbReference type="ChEBI" id="CHEBI:29105"/>
    </ligand>
</feature>
<proteinExistence type="predicted"/>